<name>A0A090F8Z2_MESPL</name>
<dbReference type="AlphaFoldDB" id="A0A090F8Z2"/>
<organism evidence="1 2">
    <name type="scientific">Mesorhizobium plurifarium</name>
    <dbReference type="NCBI Taxonomy" id="69974"/>
    <lineage>
        <taxon>Bacteria</taxon>
        <taxon>Pseudomonadati</taxon>
        <taxon>Pseudomonadota</taxon>
        <taxon>Alphaproteobacteria</taxon>
        <taxon>Hyphomicrobiales</taxon>
        <taxon>Phyllobacteriaceae</taxon>
        <taxon>Mesorhizobium</taxon>
    </lineage>
</organism>
<reference evidence="1 2" key="1">
    <citation type="submission" date="2014-08" db="EMBL/GenBank/DDBJ databases">
        <authorList>
            <person name="Moulin Lionel"/>
        </authorList>
    </citation>
    <scope>NUCLEOTIDE SEQUENCE [LARGE SCALE GENOMIC DNA]</scope>
</reference>
<sequence length="76" mass="8267">MIHNNGGLLKESMYIPIQLDGVRRANPFHAVKQPNDHDLARQEFASGKYASPPFGPGITDRYVSGVQSPCAANVIC</sequence>
<dbReference type="Proteomes" id="UP000046373">
    <property type="component" value="Unassembled WGS sequence"/>
</dbReference>
<evidence type="ECO:0000313" key="2">
    <source>
        <dbReference type="Proteomes" id="UP000046373"/>
    </source>
</evidence>
<protein>
    <submittedName>
        <fullName evidence="1">Uncharacterized protein</fullName>
    </submittedName>
</protein>
<dbReference type="EMBL" id="CCNB01000015">
    <property type="protein sequence ID" value="CDX37999.1"/>
    <property type="molecule type" value="Genomic_DNA"/>
</dbReference>
<proteinExistence type="predicted"/>
<gene>
    <name evidence="1" type="ORF">MPLDJ20_220009</name>
</gene>
<evidence type="ECO:0000313" key="1">
    <source>
        <dbReference type="EMBL" id="CDX37999.1"/>
    </source>
</evidence>
<accession>A0A090F8Z2</accession>